<dbReference type="InterPro" id="IPR036565">
    <property type="entry name" value="Mur-like_cat_sf"/>
</dbReference>
<keyword evidence="17" id="KW-1185">Reference proteome</keyword>
<dbReference type="PANTHER" id="PTHR43024">
    <property type="entry name" value="UDP-N-ACETYLMURAMOYL-TRIPEPTIDE--D-ALANYL-D-ALANINE LIGASE"/>
    <property type="match status" value="1"/>
</dbReference>
<dbReference type="Pfam" id="PF01225">
    <property type="entry name" value="Mur_ligase"/>
    <property type="match status" value="1"/>
</dbReference>
<dbReference type="EC" id="6.3.2.10" evidence="10 11"/>
<keyword evidence="2 10" id="KW-0436">Ligase</keyword>
<dbReference type="GO" id="GO:0005737">
    <property type="term" value="C:cytoplasm"/>
    <property type="evidence" value="ECO:0007669"/>
    <property type="project" value="UniProtKB-SubCell"/>
</dbReference>
<comment type="similarity">
    <text evidence="10">Belongs to the MurCDEF family. MurF subfamily.</text>
</comment>
<dbReference type="GO" id="GO:0005524">
    <property type="term" value="F:ATP binding"/>
    <property type="evidence" value="ECO:0007669"/>
    <property type="project" value="UniProtKB-UniRule"/>
</dbReference>
<feature type="domain" description="Mur ligase N-terminal catalytic" evidence="13">
    <location>
        <begin position="25"/>
        <end position="93"/>
    </location>
</feature>
<dbReference type="EMBL" id="LQQU01000060">
    <property type="protein sequence ID" value="KZE24943.1"/>
    <property type="molecule type" value="Genomic_DNA"/>
</dbReference>
<dbReference type="RefSeq" id="WP_066614852.1">
    <property type="nucleotide sequence ID" value="NZ_LQQU01000060.1"/>
</dbReference>
<dbReference type="InterPro" id="IPR051046">
    <property type="entry name" value="MurCDEF_CellWall_CoF430Synth"/>
</dbReference>
<keyword evidence="6 10" id="KW-0133">Cell shape</keyword>
<evidence type="ECO:0000313" key="16">
    <source>
        <dbReference type="EMBL" id="KZE24943.1"/>
    </source>
</evidence>
<keyword evidence="12" id="KW-1133">Transmembrane helix</keyword>
<dbReference type="Gene3D" id="3.90.190.20">
    <property type="entry name" value="Mur ligase, C-terminal domain"/>
    <property type="match status" value="1"/>
</dbReference>
<dbReference type="GO" id="GO:0008766">
    <property type="term" value="F:UDP-N-acetylmuramoylalanyl-D-glutamyl-2,6-diaminopimelate-D-alanyl-D-alanine ligase activity"/>
    <property type="evidence" value="ECO:0007669"/>
    <property type="project" value="RHEA"/>
</dbReference>
<evidence type="ECO:0000256" key="1">
    <source>
        <dbReference type="ARBA" id="ARBA00022490"/>
    </source>
</evidence>
<evidence type="ECO:0000256" key="5">
    <source>
        <dbReference type="ARBA" id="ARBA00022840"/>
    </source>
</evidence>
<dbReference type="GO" id="GO:0047480">
    <property type="term" value="F:UDP-N-acetylmuramoyl-tripeptide-D-alanyl-D-alanine ligase activity"/>
    <property type="evidence" value="ECO:0007669"/>
    <property type="project" value="UniProtKB-UniRule"/>
</dbReference>
<keyword evidence="9 10" id="KW-0961">Cell wall biogenesis/degradation</keyword>
<evidence type="ECO:0000256" key="9">
    <source>
        <dbReference type="ARBA" id="ARBA00023316"/>
    </source>
</evidence>
<evidence type="ECO:0000259" key="15">
    <source>
        <dbReference type="Pfam" id="PF08245"/>
    </source>
</evidence>
<sequence length="456" mass="46699">MLTTYEAASLIGAEARGENVAFARVTTDSRAVKPGDLFVALKGERFDAHDFVAQALADGAAAALVDRGFALEGANLIVVDDTRLALGRLAAAWRDRFGGRVVGITGSNGKTTVKEMLAAILAAHAGADAVLATAGNLNNDIGLPLTLLKLSAAHRYAVIEMGMNHPGEIAYLTRLARPHVALVNNALRAHLGGFSGVEGIARAKAEIYEGLVADGVAVVPAEDAHVELFRAAAAGHETLAFGLAAGDVFARDVALESAGSRFTLVSPQGDIAVALPAPGEHNVKNALAAAALALSLAVPLSTIAAGLAAFGGVKGRLQRKAGRDGRVVIDDSYNANPDSMKAGLDVLAAMPAPRVFVMGDIGELGDTAPMLHAEVGAYAKEKGIDALVTLGPLSRHAADAFGAGATPFEDRASLLAHLDATLPAGATVLVKGSRFMKMETVVEHLTAAATNNAGEK</sequence>
<dbReference type="Pfam" id="PF08245">
    <property type="entry name" value="Mur_ligase_M"/>
    <property type="match status" value="1"/>
</dbReference>
<comment type="catalytic activity">
    <reaction evidence="10 11">
        <text>D-alanyl-D-alanine + UDP-N-acetyl-alpha-D-muramoyl-L-alanyl-gamma-D-glutamyl-meso-2,6-diaminopimelate + ATP = UDP-N-acetyl-alpha-D-muramoyl-L-alanyl-gamma-D-glutamyl-meso-2,6-diaminopimeloyl-D-alanyl-D-alanine + ADP + phosphate + H(+)</text>
        <dbReference type="Rhea" id="RHEA:28374"/>
        <dbReference type="ChEBI" id="CHEBI:15378"/>
        <dbReference type="ChEBI" id="CHEBI:30616"/>
        <dbReference type="ChEBI" id="CHEBI:43474"/>
        <dbReference type="ChEBI" id="CHEBI:57822"/>
        <dbReference type="ChEBI" id="CHEBI:61386"/>
        <dbReference type="ChEBI" id="CHEBI:83905"/>
        <dbReference type="ChEBI" id="CHEBI:456216"/>
        <dbReference type="EC" id="6.3.2.10"/>
    </reaction>
</comment>
<dbReference type="UniPathway" id="UPA00219"/>
<dbReference type="InterPro" id="IPR005863">
    <property type="entry name" value="UDP-N-AcMur_synth"/>
</dbReference>
<feature type="binding site" evidence="10">
    <location>
        <begin position="106"/>
        <end position="112"/>
    </location>
    <ligand>
        <name>ATP</name>
        <dbReference type="ChEBI" id="CHEBI:30616"/>
    </ligand>
</feature>
<feature type="domain" description="Mur ligase C-terminal" evidence="14">
    <location>
        <begin position="315"/>
        <end position="434"/>
    </location>
</feature>
<dbReference type="GO" id="GO:0009252">
    <property type="term" value="P:peptidoglycan biosynthetic process"/>
    <property type="evidence" value="ECO:0007669"/>
    <property type="project" value="UniProtKB-UniRule"/>
</dbReference>
<keyword evidence="1 10" id="KW-0963">Cytoplasm</keyword>
<keyword evidence="12" id="KW-0812">Transmembrane</keyword>
<comment type="subcellular location">
    <subcellularLocation>
        <location evidence="10 11">Cytoplasm</location>
    </subcellularLocation>
</comment>
<reference evidence="17" key="1">
    <citation type="submission" date="2016-01" db="EMBL/GenBank/DDBJ databases">
        <title>Draft genome of Chromobacterium sp. F49.</title>
        <authorList>
            <person name="Hong K.W."/>
        </authorList>
    </citation>
    <scope>NUCLEOTIDE SEQUENCE [LARGE SCALE GENOMIC DNA]</scope>
    <source>
        <strain evidence="17">CN10</strain>
    </source>
</reference>
<feature type="domain" description="Mur ligase central" evidence="15">
    <location>
        <begin position="104"/>
        <end position="293"/>
    </location>
</feature>
<dbReference type="GO" id="GO:0071555">
    <property type="term" value="P:cell wall organization"/>
    <property type="evidence" value="ECO:0007669"/>
    <property type="project" value="UniProtKB-KW"/>
</dbReference>
<keyword evidence="12" id="KW-0472">Membrane</keyword>
<dbReference type="Proteomes" id="UP000076625">
    <property type="component" value="Unassembled WGS sequence"/>
</dbReference>
<dbReference type="SUPFAM" id="SSF53623">
    <property type="entry name" value="MurD-like peptide ligases, catalytic domain"/>
    <property type="match status" value="1"/>
</dbReference>
<dbReference type="NCBIfam" id="TIGR01143">
    <property type="entry name" value="murF"/>
    <property type="match status" value="1"/>
</dbReference>
<accession>A0A161S3U5</accession>
<comment type="function">
    <text evidence="10 11">Involved in cell wall formation. Catalyzes the final step in the synthesis of UDP-N-acetylmuramoyl-pentapeptide, the precursor of murein.</text>
</comment>
<dbReference type="InterPro" id="IPR035911">
    <property type="entry name" value="MurE/MurF_N"/>
</dbReference>
<evidence type="ECO:0000256" key="4">
    <source>
        <dbReference type="ARBA" id="ARBA00022741"/>
    </source>
</evidence>
<evidence type="ECO:0000256" key="7">
    <source>
        <dbReference type="ARBA" id="ARBA00022984"/>
    </source>
</evidence>
<dbReference type="AlphaFoldDB" id="A0A161S3U5"/>
<dbReference type="InterPro" id="IPR004101">
    <property type="entry name" value="Mur_ligase_C"/>
</dbReference>
<name>A0A161S3U5_9NEIS</name>
<dbReference type="OrthoDB" id="9801978at2"/>
<dbReference type="GO" id="GO:0008360">
    <property type="term" value="P:regulation of cell shape"/>
    <property type="evidence" value="ECO:0007669"/>
    <property type="project" value="UniProtKB-KW"/>
</dbReference>
<keyword evidence="7 10" id="KW-0573">Peptidoglycan synthesis</keyword>
<dbReference type="SUPFAM" id="SSF53244">
    <property type="entry name" value="MurD-like peptide ligases, peptide-binding domain"/>
    <property type="match status" value="1"/>
</dbReference>
<keyword evidence="4 10" id="KW-0547">Nucleotide-binding</keyword>
<evidence type="ECO:0000256" key="11">
    <source>
        <dbReference type="RuleBase" id="RU004136"/>
    </source>
</evidence>
<dbReference type="Gene3D" id="3.40.1190.10">
    <property type="entry name" value="Mur-like, catalytic domain"/>
    <property type="match status" value="1"/>
</dbReference>
<organism evidence="16 17">
    <name type="scientific">Crenobacter luteus</name>
    <dbReference type="NCBI Taxonomy" id="1452487"/>
    <lineage>
        <taxon>Bacteria</taxon>
        <taxon>Pseudomonadati</taxon>
        <taxon>Pseudomonadota</taxon>
        <taxon>Betaproteobacteria</taxon>
        <taxon>Neisseriales</taxon>
        <taxon>Neisseriaceae</taxon>
        <taxon>Crenobacter</taxon>
    </lineage>
</organism>
<dbReference type="GO" id="GO:0051301">
    <property type="term" value="P:cell division"/>
    <property type="evidence" value="ECO:0007669"/>
    <property type="project" value="UniProtKB-KW"/>
</dbReference>
<dbReference type="STRING" id="1452487.AVW16_03760"/>
<dbReference type="SUPFAM" id="SSF63418">
    <property type="entry name" value="MurE/MurF N-terminal domain"/>
    <property type="match status" value="1"/>
</dbReference>
<proteinExistence type="inferred from homology"/>
<dbReference type="PANTHER" id="PTHR43024:SF1">
    <property type="entry name" value="UDP-N-ACETYLMURAMOYL-TRIPEPTIDE--D-ALANYL-D-ALANINE LIGASE"/>
    <property type="match status" value="1"/>
</dbReference>
<evidence type="ECO:0000256" key="12">
    <source>
        <dbReference type="SAM" id="Phobius"/>
    </source>
</evidence>
<evidence type="ECO:0000259" key="14">
    <source>
        <dbReference type="Pfam" id="PF02875"/>
    </source>
</evidence>
<protein>
    <recommendedName>
        <fullName evidence="10 11">UDP-N-acetylmuramoyl-tripeptide--D-alanyl-D-alanine ligase</fullName>
        <ecNumber evidence="10 11">6.3.2.10</ecNumber>
    </recommendedName>
    <alternativeName>
        <fullName evidence="10">D-alanyl-D-alanine-adding enzyme</fullName>
    </alternativeName>
</protein>
<dbReference type="InterPro" id="IPR000713">
    <property type="entry name" value="Mur_ligase_N"/>
</dbReference>
<keyword evidence="5 10" id="KW-0067">ATP-binding</keyword>
<evidence type="ECO:0000256" key="10">
    <source>
        <dbReference type="HAMAP-Rule" id="MF_02019"/>
    </source>
</evidence>
<keyword evidence="3 10" id="KW-0132">Cell division</keyword>
<evidence type="ECO:0000256" key="3">
    <source>
        <dbReference type="ARBA" id="ARBA00022618"/>
    </source>
</evidence>
<feature type="transmembrane region" description="Helical" evidence="12">
    <location>
        <begin position="286"/>
        <end position="310"/>
    </location>
</feature>
<dbReference type="Gene3D" id="3.40.1390.10">
    <property type="entry name" value="MurE/MurF, N-terminal domain"/>
    <property type="match status" value="1"/>
</dbReference>
<evidence type="ECO:0000259" key="13">
    <source>
        <dbReference type="Pfam" id="PF01225"/>
    </source>
</evidence>
<keyword evidence="8 10" id="KW-0131">Cell cycle</keyword>
<evidence type="ECO:0000256" key="6">
    <source>
        <dbReference type="ARBA" id="ARBA00022960"/>
    </source>
</evidence>
<dbReference type="InterPro" id="IPR036615">
    <property type="entry name" value="Mur_ligase_C_dom_sf"/>
</dbReference>
<evidence type="ECO:0000256" key="8">
    <source>
        <dbReference type="ARBA" id="ARBA00023306"/>
    </source>
</evidence>
<dbReference type="HAMAP" id="MF_02019">
    <property type="entry name" value="MurF"/>
    <property type="match status" value="1"/>
</dbReference>
<evidence type="ECO:0000256" key="2">
    <source>
        <dbReference type="ARBA" id="ARBA00022598"/>
    </source>
</evidence>
<evidence type="ECO:0000313" key="17">
    <source>
        <dbReference type="Proteomes" id="UP000076625"/>
    </source>
</evidence>
<comment type="pathway">
    <text evidence="10 11">Cell wall biogenesis; peptidoglycan biosynthesis.</text>
</comment>
<gene>
    <name evidence="10" type="primary">murF</name>
    <name evidence="16" type="ORF">AVW16_03760</name>
</gene>
<comment type="caution">
    <text evidence="16">The sequence shown here is derived from an EMBL/GenBank/DDBJ whole genome shotgun (WGS) entry which is preliminary data.</text>
</comment>
<dbReference type="Pfam" id="PF02875">
    <property type="entry name" value="Mur_ligase_C"/>
    <property type="match status" value="1"/>
</dbReference>
<dbReference type="InterPro" id="IPR013221">
    <property type="entry name" value="Mur_ligase_cen"/>
</dbReference>